<keyword evidence="1" id="KW-0812">Transmembrane</keyword>
<keyword evidence="3" id="KW-1185">Reference proteome</keyword>
<protein>
    <submittedName>
        <fullName evidence="2">Uncharacterized protein</fullName>
    </submittedName>
</protein>
<reference evidence="2 3" key="1">
    <citation type="submission" date="2015-02" db="EMBL/GenBank/DDBJ databases">
        <title>Genome Sequencing of Rickettsiales.</title>
        <authorList>
            <person name="Daugherty S.C."/>
            <person name="Su Q."/>
            <person name="Abolude K."/>
            <person name="Beier-Sexton M."/>
            <person name="Carlyon J.A."/>
            <person name="Carter R."/>
            <person name="Day N.P."/>
            <person name="Dumler S.J."/>
            <person name="Dyachenko V."/>
            <person name="Godinez A."/>
            <person name="Kurtti T.J."/>
            <person name="Lichay M."/>
            <person name="Mullins K.E."/>
            <person name="Ott S."/>
            <person name="Pappas-Brown V."/>
            <person name="Paris D.H."/>
            <person name="Patel P."/>
            <person name="Richards A.L."/>
            <person name="Sadzewicz L."/>
            <person name="Sears K."/>
            <person name="Seidman D."/>
            <person name="Sengamalay N."/>
            <person name="Stenos J."/>
            <person name="Tallon L.J."/>
            <person name="Vincent G."/>
            <person name="Fraser C.M."/>
            <person name="Munderloh U."/>
            <person name="Dunning-Hotopp J.C."/>
        </authorList>
    </citation>
    <scope>NUCLEOTIDE SEQUENCE [LARGE SCALE GENOMIC DNA]</scope>
    <source>
        <strain evidence="2 3">Fuller</strain>
    </source>
</reference>
<dbReference type="PATRIC" id="fig|1359168.3.peg.1026"/>
<dbReference type="OrthoDB" id="7161699at2"/>
<sequence>MRRIYLIFITSIVILLLLLISWYAIWKIFANQITKTYGKQDIIVYQQDGSRTTISFSNVTAATTPFSVGFNVSDVTISSISEIIRCTEPIKIKYSLISKILLIEYKGQCYRYTQESNFNNNIIKIDATISSKLTLSKRLFQIVTKHNLFELINYINDFKFSVREFSDYDNVKNLLKNKVLESHFHFSFDNHPYYYNVNDFENDIPKKYTVDSKITVDYMNYSSTHRSFEFTSTLHFLLPKVSWSSIIKNIEQNSFNGRLNIEKLSYEDNKLAVTSKLDYQNLAHRENKDNKLATSYFITIKDKLYFAKILLASILSIAETKKSNFDLTVLLQGIANFDYRTALQNIVLTYADNNRFPEKKYLTKLDFFDNIINTINLPKQITFDLDFELSFNRKSNIFRLNVLKILLNNFGINIKDFLYDTTNPKFITNFYISDFKDLIDFIIDFYNIKTIIENQFQADNQKIDDSILQENQSFTALSKDILKSFLSKISKPLHSSPNIRAINCQYISNKIRISNLDLLAIRKLYYKTLYNQVRKIVDQSITPNILILKVLPQLQKKTNLIDKINRSPEIITQELWMEILGTLLESDNIKQ</sequence>
<proteinExistence type="predicted"/>
<evidence type="ECO:0000256" key="1">
    <source>
        <dbReference type="SAM" id="Phobius"/>
    </source>
</evidence>
<dbReference type="Proteomes" id="UP000033616">
    <property type="component" value="Unassembled WGS sequence"/>
</dbReference>
<feature type="transmembrane region" description="Helical" evidence="1">
    <location>
        <begin position="5"/>
        <end position="26"/>
    </location>
</feature>
<comment type="caution">
    <text evidence="2">The sequence shown here is derived from an EMBL/GenBank/DDBJ whole genome shotgun (WGS) entry which is preliminary data.</text>
</comment>
<gene>
    <name evidence="2" type="ORF">OCHUTO_0271</name>
</gene>
<evidence type="ECO:0000313" key="2">
    <source>
        <dbReference type="EMBL" id="KJV56894.1"/>
    </source>
</evidence>
<dbReference type="RefSeq" id="WP_045797040.1">
    <property type="nucleotide sequence ID" value="NZ_LANP01000005.1"/>
</dbReference>
<accession>A0A0F3MQL3</accession>
<keyword evidence="1" id="KW-0472">Membrane</keyword>
<evidence type="ECO:0000313" key="3">
    <source>
        <dbReference type="Proteomes" id="UP000033616"/>
    </source>
</evidence>
<dbReference type="STRING" id="1359168.OCHUTO_0271"/>
<dbReference type="AlphaFoldDB" id="A0A0F3MQL3"/>
<keyword evidence="1" id="KW-1133">Transmembrane helix</keyword>
<name>A0A0F3MQL3_9RICK</name>
<dbReference type="EMBL" id="LANP01000005">
    <property type="protein sequence ID" value="KJV56894.1"/>
    <property type="molecule type" value="Genomic_DNA"/>
</dbReference>
<organism evidence="2 3">
    <name type="scientific">Orientia chuto str. Dubai</name>
    <dbReference type="NCBI Taxonomy" id="1359168"/>
    <lineage>
        <taxon>Bacteria</taxon>
        <taxon>Pseudomonadati</taxon>
        <taxon>Pseudomonadota</taxon>
        <taxon>Alphaproteobacteria</taxon>
        <taxon>Rickettsiales</taxon>
        <taxon>Rickettsiaceae</taxon>
        <taxon>Rickettsieae</taxon>
        <taxon>Orientia</taxon>
    </lineage>
</organism>